<dbReference type="InterPro" id="IPR036390">
    <property type="entry name" value="WH_DNA-bd_sf"/>
</dbReference>
<dbReference type="Pfam" id="PF03466">
    <property type="entry name" value="LysR_substrate"/>
    <property type="match status" value="1"/>
</dbReference>
<dbReference type="RefSeq" id="WP_022860750.1">
    <property type="nucleotide sequence ID" value="NZ_JGZD01000009.1"/>
</dbReference>
<evidence type="ECO:0000256" key="5">
    <source>
        <dbReference type="SAM" id="MobiDB-lite"/>
    </source>
</evidence>
<feature type="compositionally biased region" description="Basic residues" evidence="5">
    <location>
        <begin position="1"/>
        <end position="11"/>
    </location>
</feature>
<comment type="caution">
    <text evidence="7">The sequence shown here is derived from an EMBL/GenBank/DDBJ whole genome shotgun (WGS) entry which is preliminary data.</text>
</comment>
<dbReference type="PROSITE" id="PS50931">
    <property type="entry name" value="HTH_LYSR"/>
    <property type="match status" value="1"/>
</dbReference>
<accession>A0A087BNX5</accession>
<dbReference type="STRING" id="1693.BMIN_0625"/>
<keyword evidence="4" id="KW-0804">Transcription</keyword>
<gene>
    <name evidence="7" type="ORF">BMIN_0625</name>
</gene>
<dbReference type="Proteomes" id="UP000029014">
    <property type="component" value="Unassembled WGS sequence"/>
</dbReference>
<evidence type="ECO:0000259" key="6">
    <source>
        <dbReference type="PROSITE" id="PS50931"/>
    </source>
</evidence>
<feature type="region of interest" description="Disordered" evidence="5">
    <location>
        <begin position="1"/>
        <end position="22"/>
    </location>
</feature>
<dbReference type="SUPFAM" id="SSF46785">
    <property type="entry name" value="Winged helix' DNA-binding domain"/>
    <property type="match status" value="1"/>
</dbReference>
<dbReference type="EMBL" id="JGZD01000009">
    <property type="protein sequence ID" value="KFI72725.1"/>
    <property type="molecule type" value="Genomic_DNA"/>
</dbReference>
<dbReference type="PANTHER" id="PTHR30126">
    <property type="entry name" value="HTH-TYPE TRANSCRIPTIONAL REGULATOR"/>
    <property type="match status" value="1"/>
</dbReference>
<keyword evidence="2" id="KW-0805">Transcription regulation</keyword>
<feature type="domain" description="HTH lysR-type" evidence="6">
    <location>
        <begin position="30"/>
        <end position="84"/>
    </location>
</feature>
<comment type="similarity">
    <text evidence="1">Belongs to the LysR transcriptional regulatory family.</text>
</comment>
<dbReference type="AlphaFoldDB" id="A0A087BNX5"/>
<proteinExistence type="inferred from homology"/>
<dbReference type="eggNOG" id="COG0583">
    <property type="taxonomic scope" value="Bacteria"/>
</dbReference>
<evidence type="ECO:0000256" key="1">
    <source>
        <dbReference type="ARBA" id="ARBA00009437"/>
    </source>
</evidence>
<dbReference type="PANTHER" id="PTHR30126:SF39">
    <property type="entry name" value="HTH-TYPE TRANSCRIPTIONAL REGULATOR CYSL"/>
    <property type="match status" value="1"/>
</dbReference>
<organism evidence="7 8">
    <name type="scientific">Bifidobacterium minimum</name>
    <dbReference type="NCBI Taxonomy" id="1693"/>
    <lineage>
        <taxon>Bacteria</taxon>
        <taxon>Bacillati</taxon>
        <taxon>Actinomycetota</taxon>
        <taxon>Actinomycetes</taxon>
        <taxon>Bifidobacteriales</taxon>
        <taxon>Bifidobacteriaceae</taxon>
        <taxon>Bifidobacterium</taxon>
    </lineage>
</organism>
<dbReference type="InterPro" id="IPR005119">
    <property type="entry name" value="LysR_subst-bd"/>
</dbReference>
<reference evidence="7 8" key="1">
    <citation type="submission" date="2014-03" db="EMBL/GenBank/DDBJ databases">
        <title>Genomics of Bifidobacteria.</title>
        <authorList>
            <person name="Ventura M."/>
            <person name="Milani C."/>
            <person name="Lugli G.A."/>
        </authorList>
    </citation>
    <scope>NUCLEOTIDE SEQUENCE [LARGE SCALE GENOMIC DNA]</scope>
    <source>
        <strain evidence="7 8">LMG 11592</strain>
    </source>
</reference>
<dbReference type="Pfam" id="PF00126">
    <property type="entry name" value="HTH_1"/>
    <property type="match status" value="1"/>
</dbReference>
<dbReference type="InterPro" id="IPR000847">
    <property type="entry name" value="LysR_HTH_N"/>
</dbReference>
<protein>
    <submittedName>
        <fullName evidence="7">Transcriptional regulator</fullName>
    </submittedName>
</protein>
<dbReference type="Gene3D" id="3.40.190.10">
    <property type="entry name" value="Periplasmic binding protein-like II"/>
    <property type="match status" value="1"/>
</dbReference>
<evidence type="ECO:0000256" key="3">
    <source>
        <dbReference type="ARBA" id="ARBA00023125"/>
    </source>
</evidence>
<evidence type="ECO:0000313" key="7">
    <source>
        <dbReference type="EMBL" id="KFI72725.1"/>
    </source>
</evidence>
<keyword evidence="8" id="KW-1185">Reference proteome</keyword>
<dbReference type="GO" id="GO:0000976">
    <property type="term" value="F:transcription cis-regulatory region binding"/>
    <property type="evidence" value="ECO:0007669"/>
    <property type="project" value="TreeGrafter"/>
</dbReference>
<keyword evidence="3" id="KW-0238">DNA-binding</keyword>
<sequence length="302" mass="32633">MTSRGKASRRGPRVENPRHSSDDPNLMFPLLDTLVAVYEMGQFTVAADKLHVSQSTVSARMRSLEEIVGAPLFERHAKSDVTPTAAGRILYDTALDIGERWRSGYSHAIHASAKRERFSIACSHTTSQVLLPEIMGIAESELGAVDLTVGTANSEDILDKVAMNHVQLGVVEKAVTSAAASRTPIRRDSLVLAGDPHGVWLLREQGSGVRYYTNLFLASSHTVPQRQILMSSNSAIISCLAAGFGQSIISSRLVPDGVPVRDLGPDFVRRFYALTPASGLSPVQRALCDEIIAGLSDPSDRE</sequence>
<dbReference type="SUPFAM" id="SSF53850">
    <property type="entry name" value="Periplasmic binding protein-like II"/>
    <property type="match status" value="1"/>
</dbReference>
<evidence type="ECO:0000256" key="4">
    <source>
        <dbReference type="ARBA" id="ARBA00023163"/>
    </source>
</evidence>
<dbReference type="GO" id="GO:0003700">
    <property type="term" value="F:DNA-binding transcription factor activity"/>
    <property type="evidence" value="ECO:0007669"/>
    <property type="project" value="InterPro"/>
</dbReference>
<dbReference type="PRINTS" id="PR00039">
    <property type="entry name" value="HTHLYSR"/>
</dbReference>
<feature type="compositionally biased region" description="Basic and acidic residues" evidence="5">
    <location>
        <begin position="12"/>
        <end position="22"/>
    </location>
</feature>
<dbReference type="InterPro" id="IPR036388">
    <property type="entry name" value="WH-like_DNA-bd_sf"/>
</dbReference>
<evidence type="ECO:0000256" key="2">
    <source>
        <dbReference type="ARBA" id="ARBA00023015"/>
    </source>
</evidence>
<dbReference type="Gene3D" id="1.10.10.10">
    <property type="entry name" value="Winged helix-like DNA-binding domain superfamily/Winged helix DNA-binding domain"/>
    <property type="match status" value="1"/>
</dbReference>
<name>A0A087BNX5_9BIFI</name>
<evidence type="ECO:0000313" key="8">
    <source>
        <dbReference type="Proteomes" id="UP000029014"/>
    </source>
</evidence>